<organism evidence="2">
    <name type="scientific">Acinetobacter sp. A1-4-2</name>
    <dbReference type="NCBI Taxonomy" id="3156489"/>
    <lineage>
        <taxon>Bacteria</taxon>
        <taxon>Pseudomonadati</taxon>
        <taxon>Pseudomonadota</taxon>
        <taxon>Gammaproteobacteria</taxon>
        <taxon>Moraxellales</taxon>
        <taxon>Moraxellaceae</taxon>
        <taxon>Acinetobacter</taxon>
    </lineage>
</organism>
<dbReference type="SUPFAM" id="SSF52540">
    <property type="entry name" value="P-loop containing nucleoside triphosphate hydrolases"/>
    <property type="match status" value="1"/>
</dbReference>
<dbReference type="InterPro" id="IPR011646">
    <property type="entry name" value="KAP_P-loop"/>
</dbReference>
<dbReference type="Gene3D" id="3.40.50.300">
    <property type="entry name" value="P-loop containing nucleotide triphosphate hydrolases"/>
    <property type="match status" value="1"/>
</dbReference>
<name>A0AAU7SX12_9GAMM</name>
<dbReference type="InterPro" id="IPR027417">
    <property type="entry name" value="P-loop_NTPase"/>
</dbReference>
<accession>A0AAU7SX12</accession>
<proteinExistence type="predicted"/>
<evidence type="ECO:0000259" key="1">
    <source>
        <dbReference type="Pfam" id="PF07693"/>
    </source>
</evidence>
<evidence type="ECO:0000313" key="2">
    <source>
        <dbReference type="EMBL" id="XBU15763.1"/>
    </source>
</evidence>
<sequence length="578" mass="68469">MDQFERLEDIFKNNNKGMAVAITGQWGIGKTFFWNKFINERAKTEEERKYLPFSITQKYPNLFNKKYAYISLFGVESVADLKTAICTNLSSNHFNESSSKNIETPILLKKFISQFRDIKVSHYGISASARLIESLLFAQVSNAIICFDDFERMSNKLDIKDVMGLANQLKLERNCQVILILDESKTEEKNKEKYAEYKEKLIDETIKITSVEPLIRARAKEENIDEPLINLMVKFANELAIHNFRFFQKVIKLYEQFLEQLPSEVADLTKEIILIRILQGYFIEDFGLTCGLSWNDFTFKMAVRREIAKNNEANQSEKENIKLSKLRNISSSFERDDLWMIEFKKWFEQKDSVNFSGLRELVQSELIYEKNQTIKNKVWDIFERRFNFKVEESDFEYLAGIGRDFINNESLNNVAAAYEFIKKYVEDERKAEQFKQDVLKVIDSDIGKAISRKKEELRLWEYPNNIFYEYIDKLVEEYHSEKSLKEIISYYLQYGSFKSEDDRKELKKFSFNEWFQYLTIDIYNEKFILEKDKTLIACLKLLSNISMKSIVVEVLNKIGEESEFKKRFMQDIIENHLD</sequence>
<reference evidence="2" key="1">
    <citation type="submission" date="2024-06" db="EMBL/GenBank/DDBJ databases">
        <authorList>
            <person name="Song Z."/>
        </authorList>
    </citation>
    <scope>NUCLEOTIDE SEQUENCE</scope>
    <source>
        <strain evidence="2">A1-4-2</strain>
    </source>
</reference>
<dbReference type="RefSeq" id="WP_349928284.1">
    <property type="nucleotide sequence ID" value="NZ_CP157981.1"/>
</dbReference>
<dbReference type="AlphaFoldDB" id="A0AAU7SX12"/>
<dbReference type="Pfam" id="PF07693">
    <property type="entry name" value="KAP_NTPase"/>
    <property type="match status" value="1"/>
</dbReference>
<gene>
    <name evidence="2" type="ORF">ABJ384_00700</name>
</gene>
<feature type="domain" description="KAP NTPase" evidence="1">
    <location>
        <begin position="11"/>
        <end position="209"/>
    </location>
</feature>
<protein>
    <submittedName>
        <fullName evidence="2">P-loop NTPase fold protein</fullName>
    </submittedName>
</protein>
<dbReference type="EMBL" id="CP157981">
    <property type="protein sequence ID" value="XBU15763.1"/>
    <property type="molecule type" value="Genomic_DNA"/>
</dbReference>